<dbReference type="Proteomes" id="UP001529491">
    <property type="component" value="Chromosome"/>
</dbReference>
<dbReference type="RefSeq" id="WP_375087887.1">
    <property type="nucleotide sequence ID" value="NZ_CP136522.1"/>
</dbReference>
<evidence type="ECO:0000313" key="1">
    <source>
        <dbReference type="EMBL" id="WOT05618.1"/>
    </source>
</evidence>
<protein>
    <submittedName>
        <fullName evidence="1">Uncharacterized protein</fullName>
    </submittedName>
</protein>
<dbReference type="EMBL" id="CP136522">
    <property type="protein sequence ID" value="WOT05618.1"/>
    <property type="molecule type" value="Genomic_DNA"/>
</dbReference>
<accession>A0ABZ0JZ89</accession>
<name>A0ABZ0JZ89_9GAMM</name>
<sequence>MSTLSGYGANYAQYISLTVKIQKRRYIQHIIAFSVDNTFCQHLNIAD</sequence>
<keyword evidence="2" id="KW-1185">Reference proteome</keyword>
<evidence type="ECO:0000313" key="2">
    <source>
        <dbReference type="Proteomes" id="UP001529491"/>
    </source>
</evidence>
<reference evidence="1 2" key="1">
    <citation type="submission" date="2023-10" db="EMBL/GenBank/DDBJ databases">
        <title>Complete genome sequence of Shewanella sp. DAU334.</title>
        <authorList>
            <person name="Lee Y.-S."/>
            <person name="Jeong H.-R."/>
            <person name="Hwang E.-J."/>
            <person name="Choi Y.-L."/>
            <person name="Kim G.-D."/>
        </authorList>
    </citation>
    <scope>NUCLEOTIDE SEQUENCE [LARGE SCALE GENOMIC DNA]</scope>
    <source>
        <strain evidence="1 2">DAU334</strain>
    </source>
</reference>
<gene>
    <name evidence="1" type="ORF">RGE70_01955</name>
</gene>
<organism evidence="1 2">
    <name type="scientific">Shewanella youngdeokensis</name>
    <dbReference type="NCBI Taxonomy" id="2999068"/>
    <lineage>
        <taxon>Bacteria</taxon>
        <taxon>Pseudomonadati</taxon>
        <taxon>Pseudomonadota</taxon>
        <taxon>Gammaproteobacteria</taxon>
        <taxon>Alteromonadales</taxon>
        <taxon>Shewanellaceae</taxon>
        <taxon>Shewanella</taxon>
    </lineage>
</organism>
<proteinExistence type="predicted"/>